<evidence type="ECO:0000313" key="10">
    <source>
        <dbReference type="EMBL" id="TVZ06453.1"/>
    </source>
</evidence>
<dbReference type="GO" id="GO:0005694">
    <property type="term" value="C:chromosome"/>
    <property type="evidence" value="ECO:0007669"/>
    <property type="project" value="InterPro"/>
</dbReference>
<feature type="region of interest" description="Disordered" evidence="8">
    <location>
        <begin position="1009"/>
        <end position="1034"/>
    </location>
</feature>
<dbReference type="GO" id="GO:0005737">
    <property type="term" value="C:cytoplasm"/>
    <property type="evidence" value="ECO:0007669"/>
    <property type="project" value="UniProtKB-SubCell"/>
</dbReference>
<feature type="coiled-coil region" evidence="7">
    <location>
        <begin position="1039"/>
        <end position="1087"/>
    </location>
</feature>
<evidence type="ECO:0000256" key="5">
    <source>
        <dbReference type="ARBA" id="ARBA00023054"/>
    </source>
</evidence>
<dbReference type="NCBIfam" id="TIGR02168">
    <property type="entry name" value="SMC_prok_B"/>
    <property type="match status" value="1"/>
</dbReference>
<comment type="subunit">
    <text evidence="7">Homodimer.</text>
</comment>
<comment type="caution">
    <text evidence="10">The sequence shown here is derived from an EMBL/GenBank/DDBJ whole genome shotgun (WGS) entry which is preliminary data.</text>
</comment>
<dbReference type="GO" id="GO:0006260">
    <property type="term" value="P:DNA replication"/>
    <property type="evidence" value="ECO:0007669"/>
    <property type="project" value="UniProtKB-UniRule"/>
</dbReference>
<evidence type="ECO:0000259" key="9">
    <source>
        <dbReference type="SMART" id="SM00968"/>
    </source>
</evidence>
<evidence type="ECO:0000256" key="4">
    <source>
        <dbReference type="ARBA" id="ARBA00022840"/>
    </source>
</evidence>
<dbReference type="Proteomes" id="UP000460272">
    <property type="component" value="Unassembled WGS sequence"/>
</dbReference>
<dbReference type="GO" id="GO:0016887">
    <property type="term" value="F:ATP hydrolysis activity"/>
    <property type="evidence" value="ECO:0007669"/>
    <property type="project" value="InterPro"/>
</dbReference>
<dbReference type="Gene3D" id="1.20.1060.20">
    <property type="match status" value="1"/>
</dbReference>
<dbReference type="RefSeq" id="WP_145851208.1">
    <property type="nucleotide sequence ID" value="NZ_RPFW01000001.1"/>
</dbReference>
<dbReference type="GO" id="GO:0007062">
    <property type="term" value="P:sister chromatid cohesion"/>
    <property type="evidence" value="ECO:0007669"/>
    <property type="project" value="InterPro"/>
</dbReference>
<dbReference type="PANTHER" id="PTHR43977">
    <property type="entry name" value="STRUCTURAL MAINTENANCE OF CHROMOSOMES PROTEIN 3"/>
    <property type="match status" value="1"/>
</dbReference>
<dbReference type="InterPro" id="IPR036277">
    <property type="entry name" value="SMC_hinge_sf"/>
</dbReference>
<feature type="coiled-coil region" evidence="7">
    <location>
        <begin position="748"/>
        <end position="806"/>
    </location>
</feature>
<dbReference type="InterPro" id="IPR024704">
    <property type="entry name" value="SMC"/>
</dbReference>
<comment type="function">
    <text evidence="7">Required for chromosome condensation and partitioning.</text>
</comment>
<evidence type="ECO:0000256" key="2">
    <source>
        <dbReference type="ARBA" id="ARBA00022490"/>
    </source>
</evidence>
<dbReference type="InterPro" id="IPR011890">
    <property type="entry name" value="SMC_prok"/>
</dbReference>
<dbReference type="InterPro" id="IPR027417">
    <property type="entry name" value="P-loop_NTPase"/>
</dbReference>
<evidence type="ECO:0000256" key="8">
    <source>
        <dbReference type="SAM" id="MobiDB-lite"/>
    </source>
</evidence>
<keyword evidence="11" id="KW-1185">Reference proteome</keyword>
<dbReference type="PIRSF" id="PIRSF005719">
    <property type="entry name" value="SMC"/>
    <property type="match status" value="1"/>
</dbReference>
<dbReference type="CDD" id="cd03278">
    <property type="entry name" value="ABC_SMC_barmotin"/>
    <property type="match status" value="1"/>
</dbReference>
<dbReference type="FunFam" id="3.40.50.300:FF:000901">
    <property type="entry name" value="Chromosome partition protein Smc"/>
    <property type="match status" value="1"/>
</dbReference>
<feature type="coiled-coil region" evidence="7">
    <location>
        <begin position="355"/>
        <end position="473"/>
    </location>
</feature>
<comment type="subcellular location">
    <subcellularLocation>
        <location evidence="1 7">Cytoplasm</location>
    </subcellularLocation>
</comment>
<feature type="region of interest" description="Disordered" evidence="8">
    <location>
        <begin position="868"/>
        <end position="888"/>
    </location>
</feature>
<proteinExistence type="inferred from homology"/>
<name>A0A6P2CA68_9ACTN</name>
<dbReference type="InterPro" id="IPR010935">
    <property type="entry name" value="SMC_hinge"/>
</dbReference>
<dbReference type="AlphaFoldDB" id="A0A6P2CA68"/>
<dbReference type="GO" id="GO:0003677">
    <property type="term" value="F:DNA binding"/>
    <property type="evidence" value="ECO:0007669"/>
    <property type="project" value="UniProtKB-UniRule"/>
</dbReference>
<dbReference type="Gene3D" id="3.40.50.300">
    <property type="entry name" value="P-loop containing nucleotide triphosphate hydrolases"/>
    <property type="match status" value="2"/>
</dbReference>
<comment type="domain">
    <text evidence="7">Contains large globular domains required for ATP hydrolysis at each terminus and a third globular domain forming a flexible hinge near the middle of the molecule. These domains are separated by coiled-coil structures.</text>
</comment>
<evidence type="ECO:0000256" key="6">
    <source>
        <dbReference type="ARBA" id="ARBA00023125"/>
    </source>
</evidence>
<dbReference type="InterPro" id="IPR003395">
    <property type="entry name" value="RecF/RecN/SMC_N"/>
</dbReference>
<dbReference type="SUPFAM" id="SSF75553">
    <property type="entry name" value="Smc hinge domain"/>
    <property type="match status" value="1"/>
</dbReference>
<evidence type="ECO:0000256" key="3">
    <source>
        <dbReference type="ARBA" id="ARBA00022741"/>
    </source>
</evidence>
<accession>A0A6P2CA68</accession>
<keyword evidence="5 7" id="KW-0175">Coiled coil</keyword>
<comment type="similarity">
    <text evidence="7">Belongs to the SMC family.</text>
</comment>
<dbReference type="Pfam" id="PF02463">
    <property type="entry name" value="SMC_N"/>
    <property type="match status" value="1"/>
</dbReference>
<keyword evidence="3 7" id="KW-0547">Nucleotide-binding</keyword>
<dbReference type="GO" id="GO:0030261">
    <property type="term" value="P:chromosome condensation"/>
    <property type="evidence" value="ECO:0007669"/>
    <property type="project" value="InterPro"/>
</dbReference>
<dbReference type="EMBL" id="RPFW01000001">
    <property type="protein sequence ID" value="TVZ06453.1"/>
    <property type="molecule type" value="Genomic_DNA"/>
</dbReference>
<feature type="domain" description="SMC hinge" evidence="9">
    <location>
        <begin position="513"/>
        <end position="626"/>
    </location>
</feature>
<evidence type="ECO:0000256" key="7">
    <source>
        <dbReference type="HAMAP-Rule" id="MF_01894"/>
    </source>
</evidence>
<protein>
    <recommendedName>
        <fullName evidence="7">Chromosome partition protein Smc</fullName>
    </recommendedName>
</protein>
<dbReference type="Gene3D" id="3.30.70.1620">
    <property type="match status" value="1"/>
</dbReference>
<evidence type="ECO:0000256" key="1">
    <source>
        <dbReference type="ARBA" id="ARBA00004496"/>
    </source>
</evidence>
<keyword evidence="6 7" id="KW-0238">DNA-binding</keyword>
<sequence length="1257" mass="133600">MYLKSLTLRGFKSFASATTLRLEPGITCVVGPNGSGKSNVVDALSWVMGEQGAKSLRGGKMEDVIFAGTTNRAPLGRAEVALTIDNSDGALPIDYAEVTISRLMFRSGQSEYAINGDSCRLLDVQDLLSDSGLGREMHVIVGQGQLDQILHAGPEARRAIIEEAAGVLKHRKRKEKALRKLDAMQANLTRLVDLTSELSRRLKPLGRQAEMARKAAVIQADLRDARLRLLADDYMLLHEKMIREAADEAAIRARRAQLEASLGSAREREAELDAASQAQALVLGQAQQTWFQLSSLTEKLRSVQGLAEERVRLLGAEQEPERPGRDPDELDRQAEELRAEESGLTERLGEGQESLAEVVAERTAAESALAAAERRLADAARAAAGRAERLARLRGMTDAAESRSAAAAEEIERLAEAAEQARARAERARLELSEVQDVAEDGDSDRSDLAAELAAAQEEHQAHAERVSAARKAERAANSEVAALRARVEALGETLRQGVDATAAVLADPGRFHGVLGSFAAQLSVADGYQKAIAAALGAAAEALTVNGLDAAVDVLAGIRTANAGTVGLVIAAPGQAQSTDKPGLPGTARWAAGLVTAPAGLSGAVADLLGDVAVFADLTEAAEFVRNHPDCRAVTADGDLIGTHWARGGSAGGQSLLDVRAAADEAAAKLAAAELAAQESAELLAAASEAADGAQEKLGEIRQRMQAVDAAKAEISGRLGRLAGAARAAADEAKRIEASVGAAQRGAEKDQVKLVQLKDELAEAEAAELGSADPEAENQLAGEEREELANRAAAARNAEMEARLEVRTVEERLRAIGGRADSLAAAATAERTARERAAVRRRQRAAQASVARAVAAGAAVAVSAAEESLAESSTLREEAEQSTARGTEALKSVRAQVTAISGELDKVVDTAHGTEITRNEHRLRLEQLAEHAADEYGIEPDALLAEYGPGVPVQVPVNSDAAKRARAANTIVPDLAEDPGAAQAPDEVPAAAQEPLSLADALRAVRVEASQDDDEDSPAAPLAAEQPKPETVGIPYVRAEQEARAAEAERQLARLGKINPLALEEYTALQERHQFLATQLDDLRKTRRDLLMVVKEVDDRVQEVFASAYADTAREFEGLFSRLFPGGSGRLILTEPDDMLTTGIEIEARPPGKKVKRLSLLSGGERSLTAIAYLTAIFKARPSPFYVLDEVEAALDDTNLQRLLRVFEELRETSQLIVITHQRRTMESADALYGVSMRGDGVSQVISQRVRESEPA</sequence>
<dbReference type="SMART" id="SM00968">
    <property type="entry name" value="SMC_hinge"/>
    <property type="match status" value="1"/>
</dbReference>
<dbReference type="SUPFAM" id="SSF52540">
    <property type="entry name" value="P-loop containing nucleoside triphosphate hydrolases"/>
    <property type="match status" value="1"/>
</dbReference>
<organism evidence="10 11">
    <name type="scientific">Trebonia kvetii</name>
    <dbReference type="NCBI Taxonomy" id="2480626"/>
    <lineage>
        <taxon>Bacteria</taxon>
        <taxon>Bacillati</taxon>
        <taxon>Actinomycetota</taxon>
        <taxon>Actinomycetes</taxon>
        <taxon>Streptosporangiales</taxon>
        <taxon>Treboniaceae</taxon>
        <taxon>Trebonia</taxon>
    </lineage>
</organism>
<dbReference type="GO" id="GO:0005524">
    <property type="term" value="F:ATP binding"/>
    <property type="evidence" value="ECO:0007669"/>
    <property type="project" value="UniProtKB-UniRule"/>
</dbReference>
<dbReference type="Pfam" id="PF06470">
    <property type="entry name" value="SMC_hinge"/>
    <property type="match status" value="1"/>
</dbReference>
<reference evidence="10 11" key="1">
    <citation type="submission" date="2018-11" db="EMBL/GenBank/DDBJ databases">
        <title>Trebonia kvetii gen.nov., sp.nov., a novel acidophilic actinobacterium, and proposal of the new actinobacterial family Treboniaceae fam. nov.</title>
        <authorList>
            <person name="Rapoport D."/>
            <person name="Sagova-Mareckova M."/>
            <person name="Sedlacek I."/>
            <person name="Provaznik J."/>
            <person name="Kralova S."/>
            <person name="Pavlinic D."/>
            <person name="Benes V."/>
            <person name="Kopecky J."/>
        </authorList>
    </citation>
    <scope>NUCLEOTIDE SEQUENCE [LARGE SCALE GENOMIC DNA]</scope>
    <source>
        <strain evidence="10 11">15Tr583</strain>
    </source>
</reference>
<dbReference type="HAMAP" id="MF_01894">
    <property type="entry name" value="Smc_prok"/>
    <property type="match status" value="1"/>
</dbReference>
<dbReference type="GO" id="GO:0007059">
    <property type="term" value="P:chromosome segregation"/>
    <property type="evidence" value="ECO:0007669"/>
    <property type="project" value="UniProtKB-UniRule"/>
</dbReference>
<dbReference type="FunFam" id="3.40.50.300:FF:000984">
    <property type="entry name" value="Chromosome partition protein Smc"/>
    <property type="match status" value="1"/>
</dbReference>
<feature type="coiled-coil region" evidence="7">
    <location>
        <begin position="167"/>
        <end position="194"/>
    </location>
</feature>
<gene>
    <name evidence="7 10" type="primary">smc</name>
    <name evidence="10" type="ORF">EAS64_03250</name>
</gene>
<dbReference type="OrthoDB" id="9808768at2"/>
<keyword evidence="2 7" id="KW-0963">Cytoplasm</keyword>
<feature type="binding site" evidence="7">
    <location>
        <begin position="32"/>
        <end position="39"/>
    </location>
    <ligand>
        <name>ATP</name>
        <dbReference type="ChEBI" id="CHEBI:30616"/>
    </ligand>
</feature>
<keyword evidence="4 7" id="KW-0067">ATP-binding</keyword>
<evidence type="ECO:0000313" key="11">
    <source>
        <dbReference type="Proteomes" id="UP000460272"/>
    </source>
</evidence>